<feature type="transmembrane region" description="Helical" evidence="1">
    <location>
        <begin position="6"/>
        <end position="27"/>
    </location>
</feature>
<sequence length="100" mass="10159">MSEDLLGMLVVSIFVAVVCGLIASGIASSKNRSGGGFFLLGVLGPIAIIAAVLAAKGEPPAPAGMKAATCPRCNALQNVDPSQEQYECWQCKLAVPNVAA</sequence>
<dbReference type="RefSeq" id="WP_072699076.1">
    <property type="nucleotide sequence ID" value="NZ_JAFBBL010000001.1"/>
</dbReference>
<protein>
    <submittedName>
        <fullName evidence="2">Uncharacterized protein</fullName>
    </submittedName>
</protein>
<proteinExistence type="predicted"/>
<gene>
    <name evidence="2" type="ORF">NCTC10994_00090</name>
</gene>
<keyword evidence="3" id="KW-1185">Reference proteome</keyword>
<keyword evidence="1" id="KW-1133">Transmembrane helix</keyword>
<dbReference type="KEGG" id="rcr:NCTC10994_00090"/>
<accession>A0A2X4TLR6</accession>
<evidence type="ECO:0000256" key="1">
    <source>
        <dbReference type="SAM" id="Phobius"/>
    </source>
</evidence>
<dbReference type="AlphaFoldDB" id="A0A2X4TLR6"/>
<feature type="transmembrane region" description="Helical" evidence="1">
    <location>
        <begin position="34"/>
        <end position="55"/>
    </location>
</feature>
<organism evidence="2 3">
    <name type="scientific">Rhodococcus coprophilus</name>
    <dbReference type="NCBI Taxonomy" id="38310"/>
    <lineage>
        <taxon>Bacteria</taxon>
        <taxon>Bacillati</taxon>
        <taxon>Actinomycetota</taxon>
        <taxon>Actinomycetes</taxon>
        <taxon>Mycobacteriales</taxon>
        <taxon>Nocardiaceae</taxon>
        <taxon>Rhodococcus</taxon>
    </lineage>
</organism>
<keyword evidence="1" id="KW-0472">Membrane</keyword>
<reference evidence="2 3" key="1">
    <citation type="submission" date="2018-06" db="EMBL/GenBank/DDBJ databases">
        <authorList>
            <consortium name="Pathogen Informatics"/>
            <person name="Doyle S."/>
        </authorList>
    </citation>
    <scope>NUCLEOTIDE SEQUENCE [LARGE SCALE GENOMIC DNA]</scope>
    <source>
        <strain evidence="2 3">NCTC10994</strain>
    </source>
</reference>
<evidence type="ECO:0000313" key="2">
    <source>
        <dbReference type="EMBL" id="SQI28346.1"/>
    </source>
</evidence>
<dbReference type="Proteomes" id="UP000249091">
    <property type="component" value="Chromosome 1"/>
</dbReference>
<name>A0A2X4TLR6_9NOCA</name>
<evidence type="ECO:0000313" key="3">
    <source>
        <dbReference type="Proteomes" id="UP000249091"/>
    </source>
</evidence>
<keyword evidence="1" id="KW-0812">Transmembrane</keyword>
<dbReference type="EMBL" id="LS483468">
    <property type="protein sequence ID" value="SQI28346.1"/>
    <property type="molecule type" value="Genomic_DNA"/>
</dbReference>